<keyword evidence="11" id="KW-0067">ATP-binding</keyword>
<feature type="domain" description="Pterin-binding" evidence="15">
    <location>
        <begin position="229"/>
        <end position="497"/>
    </location>
</feature>
<evidence type="ECO:0000256" key="11">
    <source>
        <dbReference type="ARBA" id="ARBA00022840"/>
    </source>
</evidence>
<comment type="catalytic activity">
    <reaction evidence="1">
        <text>(7,8-dihydropterin-6-yl)methyl diphosphate + 4-aminobenzoate = 7,8-dihydropteroate + diphosphate</text>
        <dbReference type="Rhea" id="RHEA:19949"/>
        <dbReference type="ChEBI" id="CHEBI:17836"/>
        <dbReference type="ChEBI" id="CHEBI:17839"/>
        <dbReference type="ChEBI" id="CHEBI:33019"/>
        <dbReference type="ChEBI" id="CHEBI:72950"/>
        <dbReference type="EC" id="2.5.1.15"/>
    </reaction>
</comment>
<dbReference type="FunFam" id="3.20.20.20:FF:000006">
    <property type="entry name" value="Dihydropteroate synthase"/>
    <property type="match status" value="1"/>
</dbReference>
<dbReference type="Gene3D" id="3.30.70.560">
    <property type="entry name" value="7,8-Dihydro-6-hydroxymethylpterin-pyrophosphokinase HPPK"/>
    <property type="match status" value="1"/>
</dbReference>
<dbReference type="GO" id="GO:0003848">
    <property type="term" value="F:2-amino-4-hydroxy-6-hydroxymethyldihydropteridine diphosphokinase activity"/>
    <property type="evidence" value="ECO:0007669"/>
    <property type="project" value="UniProtKB-EC"/>
</dbReference>
<dbReference type="InterPro" id="IPR045031">
    <property type="entry name" value="DHP_synth-like"/>
</dbReference>
<dbReference type="SUPFAM" id="SSF51717">
    <property type="entry name" value="Dihydropteroate synthetase-like"/>
    <property type="match status" value="1"/>
</dbReference>
<dbReference type="Gene3D" id="3.20.20.20">
    <property type="entry name" value="Dihydropteroate synthase-like"/>
    <property type="match status" value="1"/>
</dbReference>
<dbReference type="GO" id="GO:0046872">
    <property type="term" value="F:metal ion binding"/>
    <property type="evidence" value="ECO:0007669"/>
    <property type="project" value="UniProtKB-KW"/>
</dbReference>
<evidence type="ECO:0000313" key="16">
    <source>
        <dbReference type="EMBL" id="GAV78759.1"/>
    </source>
</evidence>
<evidence type="ECO:0000259" key="15">
    <source>
        <dbReference type="PROSITE" id="PS50972"/>
    </source>
</evidence>
<proteinExistence type="inferred from homology"/>
<keyword evidence="14" id="KW-0511">Multifunctional enzyme</keyword>
<dbReference type="PANTHER" id="PTHR20941">
    <property type="entry name" value="FOLATE SYNTHESIS PROTEINS"/>
    <property type="match status" value="1"/>
</dbReference>
<dbReference type="NCBIfam" id="TIGR01496">
    <property type="entry name" value="DHPS"/>
    <property type="match status" value="1"/>
</dbReference>
<dbReference type="InParanoid" id="A0A1Q3CEU9"/>
<dbReference type="FunCoup" id="A0A1Q3CEU9">
    <property type="interactions" value="1062"/>
</dbReference>
<dbReference type="NCBIfam" id="TIGR01498">
    <property type="entry name" value="folK"/>
    <property type="match status" value="1"/>
</dbReference>
<keyword evidence="9" id="KW-0547">Nucleotide-binding</keyword>
<evidence type="ECO:0000256" key="5">
    <source>
        <dbReference type="ARBA" id="ARBA00005051"/>
    </source>
</evidence>
<evidence type="ECO:0000256" key="9">
    <source>
        <dbReference type="ARBA" id="ARBA00022741"/>
    </source>
</evidence>
<dbReference type="InterPro" id="IPR000550">
    <property type="entry name" value="Hppk"/>
</dbReference>
<organism evidence="16 17">
    <name type="scientific">Cephalotus follicularis</name>
    <name type="common">Albany pitcher plant</name>
    <dbReference type="NCBI Taxonomy" id="3775"/>
    <lineage>
        <taxon>Eukaryota</taxon>
        <taxon>Viridiplantae</taxon>
        <taxon>Streptophyta</taxon>
        <taxon>Embryophyta</taxon>
        <taxon>Tracheophyta</taxon>
        <taxon>Spermatophyta</taxon>
        <taxon>Magnoliopsida</taxon>
        <taxon>eudicotyledons</taxon>
        <taxon>Gunneridae</taxon>
        <taxon>Pentapetalae</taxon>
        <taxon>rosids</taxon>
        <taxon>fabids</taxon>
        <taxon>Oxalidales</taxon>
        <taxon>Cephalotaceae</taxon>
        <taxon>Cephalotus</taxon>
    </lineage>
</organism>
<evidence type="ECO:0000256" key="8">
    <source>
        <dbReference type="ARBA" id="ARBA00022723"/>
    </source>
</evidence>
<dbReference type="GO" id="GO:0046656">
    <property type="term" value="P:folic acid biosynthetic process"/>
    <property type="evidence" value="ECO:0007669"/>
    <property type="project" value="UniProtKB-KW"/>
</dbReference>
<comment type="similarity">
    <text evidence="6">In the C-terminal section; belongs to the DHPS family.</text>
</comment>
<dbReference type="PROSITE" id="PS00794">
    <property type="entry name" value="HPPK"/>
    <property type="match status" value="1"/>
</dbReference>
<sequence>MNVFKHLFPNRCRIGNAKFFYTASRISFLHTFADPSVQVHSQEQEVVIALGSNMGDRLQNFHDALQLMGKSGVHITRHGCLYETAPAYVTDQPHFLNSAIRGVTKLEPHELLRVLKKIEMSIGRTDGIRYGPRPIDLDILFYGKFRIHSDLLTVPHDRIWERPFVMAPLMDLLGSAVDSDAVACWHSFSDSGGLFESWNKLGGEPLIGTEDLKRVLPIGNHLWDWSGNTSVMGVLNLTPDSFSDGGKFQSVKAAVSQVRLMIAEGADIIDIGAQSTRPMASRISAEEELDRLIPVLEVILGMPEMERKLISIDTFYSGVAKEAVSKGAHLINDVSAGQLDPDMQKVVASLNVPYVAMHMRGDPSTMQNIENLQYDNVCKQVASELYSQISNAELSGIPAWRIIIDPGIGFSKKTEHNLDILMGLPTIRAEIARKSLALSHAPVLIGPSRKRFLGEICSRPVAVERDPATIASVTAGILGGANIVRVHNVKDNVDAVKLCDAMLKWRKSSA</sequence>
<dbReference type="CDD" id="cd00739">
    <property type="entry name" value="DHPS"/>
    <property type="match status" value="1"/>
</dbReference>
<dbReference type="Pfam" id="PF00809">
    <property type="entry name" value="Pterin_bind"/>
    <property type="match status" value="1"/>
</dbReference>
<protein>
    <submittedName>
        <fullName evidence="16">Pterin_bind domain-containing protein/HPPK domain-containing protein</fullName>
    </submittedName>
</protein>
<dbReference type="PROSITE" id="PS50972">
    <property type="entry name" value="PTERIN_BINDING"/>
    <property type="match status" value="1"/>
</dbReference>
<dbReference type="SUPFAM" id="SSF55083">
    <property type="entry name" value="6-hydroxymethyl-7,8-dihydropterin pyrophosphokinase, HPPK"/>
    <property type="match status" value="1"/>
</dbReference>
<dbReference type="STRING" id="3775.A0A1Q3CEU9"/>
<dbReference type="OrthoDB" id="615426at2759"/>
<evidence type="ECO:0000256" key="7">
    <source>
        <dbReference type="ARBA" id="ARBA00022679"/>
    </source>
</evidence>
<evidence type="ECO:0000256" key="4">
    <source>
        <dbReference type="ARBA" id="ARBA00004763"/>
    </source>
</evidence>
<dbReference type="PROSITE" id="PS00792">
    <property type="entry name" value="DHPS_1"/>
    <property type="match status" value="1"/>
</dbReference>
<name>A0A1Q3CEU9_CEPFO</name>
<keyword evidence="7" id="KW-0808">Transferase</keyword>
<dbReference type="GO" id="GO:0016301">
    <property type="term" value="F:kinase activity"/>
    <property type="evidence" value="ECO:0007669"/>
    <property type="project" value="UniProtKB-KW"/>
</dbReference>
<dbReference type="Proteomes" id="UP000187406">
    <property type="component" value="Unassembled WGS sequence"/>
</dbReference>
<dbReference type="CDD" id="cd00483">
    <property type="entry name" value="HPPK"/>
    <property type="match status" value="1"/>
</dbReference>
<keyword evidence="8" id="KW-0479">Metal-binding</keyword>
<evidence type="ECO:0000256" key="13">
    <source>
        <dbReference type="ARBA" id="ARBA00022909"/>
    </source>
</evidence>
<evidence type="ECO:0000256" key="3">
    <source>
        <dbReference type="ARBA" id="ARBA00001946"/>
    </source>
</evidence>
<keyword evidence="12" id="KW-0460">Magnesium</keyword>
<comment type="catalytic activity">
    <reaction evidence="2">
        <text>6-hydroxymethyl-7,8-dihydropterin + ATP = (7,8-dihydropterin-6-yl)methyl diphosphate + AMP + H(+)</text>
        <dbReference type="Rhea" id="RHEA:11412"/>
        <dbReference type="ChEBI" id="CHEBI:15378"/>
        <dbReference type="ChEBI" id="CHEBI:30616"/>
        <dbReference type="ChEBI" id="CHEBI:44841"/>
        <dbReference type="ChEBI" id="CHEBI:72950"/>
        <dbReference type="ChEBI" id="CHEBI:456215"/>
        <dbReference type="EC" id="2.7.6.3"/>
    </reaction>
</comment>
<dbReference type="AlphaFoldDB" id="A0A1Q3CEU9"/>
<evidence type="ECO:0000256" key="2">
    <source>
        <dbReference type="ARBA" id="ARBA00000198"/>
    </source>
</evidence>
<evidence type="ECO:0000256" key="1">
    <source>
        <dbReference type="ARBA" id="ARBA00000012"/>
    </source>
</evidence>
<dbReference type="UniPathway" id="UPA00077">
    <property type="reaction ID" value="UER00155"/>
</dbReference>
<dbReference type="PROSITE" id="PS00793">
    <property type="entry name" value="DHPS_2"/>
    <property type="match status" value="1"/>
</dbReference>
<dbReference type="EMBL" id="BDDD01001859">
    <property type="protein sequence ID" value="GAV78759.1"/>
    <property type="molecule type" value="Genomic_DNA"/>
</dbReference>
<comment type="cofactor">
    <cofactor evidence="3">
        <name>Mg(2+)</name>
        <dbReference type="ChEBI" id="CHEBI:18420"/>
    </cofactor>
</comment>
<evidence type="ECO:0000256" key="14">
    <source>
        <dbReference type="ARBA" id="ARBA00023268"/>
    </source>
</evidence>
<dbReference type="GO" id="GO:0046654">
    <property type="term" value="P:tetrahydrofolate biosynthetic process"/>
    <property type="evidence" value="ECO:0007669"/>
    <property type="project" value="UniProtKB-UniPathway"/>
</dbReference>
<evidence type="ECO:0000256" key="12">
    <source>
        <dbReference type="ARBA" id="ARBA00022842"/>
    </source>
</evidence>
<dbReference type="InterPro" id="IPR035907">
    <property type="entry name" value="Hppk_sf"/>
</dbReference>
<evidence type="ECO:0000313" key="17">
    <source>
        <dbReference type="Proteomes" id="UP000187406"/>
    </source>
</evidence>
<dbReference type="PANTHER" id="PTHR20941:SF1">
    <property type="entry name" value="FOLIC ACID SYNTHESIS PROTEIN FOL1"/>
    <property type="match status" value="1"/>
</dbReference>
<keyword evidence="17" id="KW-1185">Reference proteome</keyword>
<dbReference type="InterPro" id="IPR006390">
    <property type="entry name" value="DHP_synth_dom"/>
</dbReference>
<accession>A0A1Q3CEU9</accession>
<comment type="pathway">
    <text evidence="4">Cofactor biosynthesis; tetrahydrofolate biosynthesis; 7,8-dihydrofolate from 2-amino-4-hydroxy-6-hydroxymethyl-7,8-dihydropteridine diphosphate and 4-aminobenzoate: step 1/2.</text>
</comment>
<keyword evidence="10" id="KW-0418">Kinase</keyword>
<dbReference type="GO" id="GO:0004156">
    <property type="term" value="F:dihydropteroate synthase activity"/>
    <property type="evidence" value="ECO:0007669"/>
    <property type="project" value="UniProtKB-EC"/>
</dbReference>
<reference evidence="17" key="1">
    <citation type="submission" date="2016-04" db="EMBL/GenBank/DDBJ databases">
        <title>Cephalotus genome sequencing.</title>
        <authorList>
            <person name="Fukushima K."/>
            <person name="Hasebe M."/>
            <person name="Fang X."/>
        </authorList>
    </citation>
    <scope>NUCLEOTIDE SEQUENCE [LARGE SCALE GENOMIC DNA]</scope>
    <source>
        <strain evidence="17">cv. St1</strain>
    </source>
</reference>
<comment type="pathway">
    <text evidence="5">Cofactor biosynthesis; tetrahydrofolate biosynthesis; 2-amino-4-hydroxy-6-hydroxymethyl-7,8-dihydropteridine diphosphate from 7,8-dihydroneopterin triphosphate: step 4/4.</text>
</comment>
<gene>
    <name evidence="16" type="ORF">CFOL_v3_22224</name>
</gene>
<dbReference type="Pfam" id="PF01288">
    <property type="entry name" value="HPPK"/>
    <property type="match status" value="1"/>
</dbReference>
<dbReference type="GO" id="GO:0005524">
    <property type="term" value="F:ATP binding"/>
    <property type="evidence" value="ECO:0007669"/>
    <property type="project" value="UniProtKB-KW"/>
</dbReference>
<dbReference type="InterPro" id="IPR011005">
    <property type="entry name" value="Dihydropteroate_synth-like_sf"/>
</dbReference>
<evidence type="ECO:0000256" key="6">
    <source>
        <dbReference type="ARBA" id="ARBA00009951"/>
    </source>
</evidence>
<keyword evidence="13" id="KW-0289">Folate biosynthesis</keyword>
<evidence type="ECO:0000256" key="10">
    <source>
        <dbReference type="ARBA" id="ARBA00022777"/>
    </source>
</evidence>
<comment type="caution">
    <text evidence="16">The sequence shown here is derived from an EMBL/GenBank/DDBJ whole genome shotgun (WGS) entry which is preliminary data.</text>
</comment>
<dbReference type="InterPro" id="IPR000489">
    <property type="entry name" value="Pterin-binding_dom"/>
</dbReference>